<dbReference type="PROSITE" id="PS51192">
    <property type="entry name" value="HELICASE_ATP_BIND_1"/>
    <property type="match status" value="1"/>
</dbReference>
<dbReference type="GO" id="GO:0016787">
    <property type="term" value="F:hydrolase activity"/>
    <property type="evidence" value="ECO:0007669"/>
    <property type="project" value="UniProtKB-KW"/>
</dbReference>
<evidence type="ECO:0000256" key="6">
    <source>
        <dbReference type="ARBA" id="ARBA00022840"/>
    </source>
</evidence>
<dbReference type="InterPro" id="IPR014001">
    <property type="entry name" value="Helicase_ATP-bd"/>
</dbReference>
<dbReference type="PROSITE" id="PS00690">
    <property type="entry name" value="DEAH_ATP_HELICASE"/>
    <property type="match status" value="1"/>
</dbReference>
<evidence type="ECO:0000256" key="2">
    <source>
        <dbReference type="ARBA" id="ARBA00012552"/>
    </source>
</evidence>
<dbReference type="SUPFAM" id="SSF52540">
    <property type="entry name" value="P-loop containing nucleoside triphosphate hydrolases"/>
    <property type="match status" value="1"/>
</dbReference>
<feature type="compositionally biased region" description="Basic and acidic residues" evidence="8">
    <location>
        <begin position="267"/>
        <end position="276"/>
    </location>
</feature>
<comment type="catalytic activity">
    <reaction evidence="7">
        <text>ATP + H2O = ADP + phosphate + H(+)</text>
        <dbReference type="Rhea" id="RHEA:13065"/>
        <dbReference type="ChEBI" id="CHEBI:15377"/>
        <dbReference type="ChEBI" id="CHEBI:15378"/>
        <dbReference type="ChEBI" id="CHEBI:30616"/>
        <dbReference type="ChEBI" id="CHEBI:43474"/>
        <dbReference type="ChEBI" id="CHEBI:456216"/>
        <dbReference type="EC" id="3.6.4.13"/>
    </reaction>
</comment>
<evidence type="ECO:0000256" key="3">
    <source>
        <dbReference type="ARBA" id="ARBA00022741"/>
    </source>
</evidence>
<dbReference type="FunFam" id="3.40.50.300:FF:000637">
    <property type="entry name" value="ATP-dependent RNA helicase DHX37/DHR1"/>
    <property type="match status" value="1"/>
</dbReference>
<sequence length="385" mass="43756">MDPEESRKDSSSSEESSNEDEHEIQKEKEEEEEDQEPEVQIVVSKANEFEVQEPEPKTIPAKFIVVDRKLEIQTARLLLPIVGEECKIMEKVSESDCIILCGSTGCGKTTQMPQFLYEGGYTRNGYKIGITEPRRVAAMAMSERVAQELSLTSREVSYHIRFEKNTTSRTQIKFMTDGVLLQEIKNNFELSDYSVIIVDEAHERTLFTDVLLGLLSMIVRLRRQSFDKGEIIKGKLLPPLKLIIMSATLSVDEFAFNRRLFPPQVEIKKSTVPDGEHSDEEEAPESRAYPGSPSVLSVDSRQYPVTCHFAKFTNPDYLKAAFQKICRIHREEAPGTILAFVTGQQEAITLCKWLKEAFPKSSRAPEIKREDATEPKENKTLNLDK</sequence>
<feature type="domain" description="Helicase ATP-binding" evidence="9">
    <location>
        <begin position="89"/>
        <end position="267"/>
    </location>
</feature>
<keyword evidence="11" id="KW-1185">Reference proteome</keyword>
<name>A0ABD2QM14_9PLAT</name>
<dbReference type="GO" id="GO:0003724">
    <property type="term" value="F:RNA helicase activity"/>
    <property type="evidence" value="ECO:0007669"/>
    <property type="project" value="UniProtKB-EC"/>
</dbReference>
<dbReference type="AlphaFoldDB" id="A0ABD2QM14"/>
<evidence type="ECO:0000259" key="9">
    <source>
        <dbReference type="PROSITE" id="PS51192"/>
    </source>
</evidence>
<dbReference type="Proteomes" id="UP001626550">
    <property type="component" value="Unassembled WGS sequence"/>
</dbReference>
<keyword evidence="3" id="KW-0547">Nucleotide-binding</keyword>
<dbReference type="InterPro" id="IPR027417">
    <property type="entry name" value="P-loop_NTPase"/>
</dbReference>
<dbReference type="EMBL" id="JBJKFK010000043">
    <property type="protein sequence ID" value="KAL3320574.1"/>
    <property type="molecule type" value="Genomic_DNA"/>
</dbReference>
<dbReference type="PANTHER" id="PTHR18934">
    <property type="entry name" value="ATP-DEPENDENT RNA HELICASE"/>
    <property type="match status" value="1"/>
</dbReference>
<evidence type="ECO:0000256" key="5">
    <source>
        <dbReference type="ARBA" id="ARBA00022806"/>
    </source>
</evidence>
<feature type="region of interest" description="Disordered" evidence="8">
    <location>
        <begin position="1"/>
        <end position="39"/>
    </location>
</feature>
<evidence type="ECO:0000256" key="8">
    <source>
        <dbReference type="SAM" id="MobiDB-lite"/>
    </source>
</evidence>
<comment type="similarity">
    <text evidence="1">Belongs to the DEAD box helicase family. DEAH subfamily.</text>
</comment>
<evidence type="ECO:0000256" key="4">
    <source>
        <dbReference type="ARBA" id="ARBA00022801"/>
    </source>
</evidence>
<organism evidence="10 11">
    <name type="scientific">Cichlidogyrus casuarinus</name>
    <dbReference type="NCBI Taxonomy" id="1844966"/>
    <lineage>
        <taxon>Eukaryota</taxon>
        <taxon>Metazoa</taxon>
        <taxon>Spiralia</taxon>
        <taxon>Lophotrochozoa</taxon>
        <taxon>Platyhelminthes</taxon>
        <taxon>Monogenea</taxon>
        <taxon>Monopisthocotylea</taxon>
        <taxon>Dactylogyridea</taxon>
        <taxon>Ancyrocephalidae</taxon>
        <taxon>Cichlidogyrus</taxon>
    </lineage>
</organism>
<gene>
    <name evidence="10" type="primary">DHX37_3</name>
    <name evidence="10" type="ORF">Ciccas_000740</name>
</gene>
<reference evidence="10 11" key="1">
    <citation type="submission" date="2024-11" db="EMBL/GenBank/DDBJ databases">
        <title>Adaptive evolution of stress response genes in parasites aligns with host niche diversity.</title>
        <authorList>
            <person name="Hahn C."/>
            <person name="Resl P."/>
        </authorList>
    </citation>
    <scope>NUCLEOTIDE SEQUENCE [LARGE SCALE GENOMIC DNA]</scope>
    <source>
        <strain evidence="10">EGGRZ-B1_66</strain>
        <tissue evidence="10">Body</tissue>
    </source>
</reference>
<keyword evidence="4" id="KW-0378">Hydrolase</keyword>
<dbReference type="GO" id="GO:0005524">
    <property type="term" value="F:ATP binding"/>
    <property type="evidence" value="ECO:0007669"/>
    <property type="project" value="UniProtKB-KW"/>
</dbReference>
<feature type="region of interest" description="Disordered" evidence="8">
    <location>
        <begin position="360"/>
        <end position="385"/>
    </location>
</feature>
<feature type="compositionally biased region" description="Basic and acidic residues" evidence="8">
    <location>
        <begin position="1"/>
        <end position="11"/>
    </location>
</feature>
<comment type="caution">
    <text evidence="10">The sequence shown here is derived from an EMBL/GenBank/DDBJ whole genome shotgun (WGS) entry which is preliminary data.</text>
</comment>
<keyword evidence="5 10" id="KW-0347">Helicase</keyword>
<proteinExistence type="inferred from homology"/>
<dbReference type="Pfam" id="PF00270">
    <property type="entry name" value="DEAD"/>
    <property type="match status" value="1"/>
</dbReference>
<protein>
    <recommendedName>
        <fullName evidence="2">RNA helicase</fullName>
        <ecNumber evidence="2">3.6.4.13</ecNumber>
    </recommendedName>
</protein>
<dbReference type="EC" id="3.6.4.13" evidence="2"/>
<dbReference type="Gene3D" id="3.40.50.300">
    <property type="entry name" value="P-loop containing nucleotide triphosphate hydrolases"/>
    <property type="match status" value="2"/>
</dbReference>
<dbReference type="SMART" id="SM00487">
    <property type="entry name" value="DEXDc"/>
    <property type="match status" value="1"/>
</dbReference>
<dbReference type="InterPro" id="IPR002464">
    <property type="entry name" value="DNA/RNA_helicase_DEAH_CS"/>
</dbReference>
<evidence type="ECO:0000256" key="1">
    <source>
        <dbReference type="ARBA" id="ARBA00008792"/>
    </source>
</evidence>
<dbReference type="InterPro" id="IPR011545">
    <property type="entry name" value="DEAD/DEAH_box_helicase_dom"/>
</dbReference>
<evidence type="ECO:0000313" key="11">
    <source>
        <dbReference type="Proteomes" id="UP001626550"/>
    </source>
</evidence>
<evidence type="ECO:0000256" key="7">
    <source>
        <dbReference type="ARBA" id="ARBA00047984"/>
    </source>
</evidence>
<accession>A0ABD2QM14</accession>
<keyword evidence="6" id="KW-0067">ATP-binding</keyword>
<evidence type="ECO:0000313" key="10">
    <source>
        <dbReference type="EMBL" id="KAL3320574.1"/>
    </source>
</evidence>
<dbReference type="PANTHER" id="PTHR18934:SF99">
    <property type="entry name" value="ATP-DEPENDENT RNA HELICASE DHX37-RELATED"/>
    <property type="match status" value="1"/>
</dbReference>
<feature type="region of interest" description="Disordered" evidence="8">
    <location>
        <begin position="267"/>
        <end position="295"/>
    </location>
</feature>
<dbReference type="InterPro" id="IPR003593">
    <property type="entry name" value="AAA+_ATPase"/>
</dbReference>
<dbReference type="SMART" id="SM00382">
    <property type="entry name" value="AAA"/>
    <property type="match status" value="1"/>
</dbReference>